<evidence type="ECO:0000256" key="11">
    <source>
        <dbReference type="ARBA" id="ARBA00022759"/>
    </source>
</evidence>
<comment type="cofactor">
    <cofactor evidence="3">
        <name>Mg(2+)</name>
        <dbReference type="ChEBI" id="CHEBI:18420"/>
    </cofactor>
</comment>
<dbReference type="GO" id="GO:0006298">
    <property type="term" value="P:mismatch repair"/>
    <property type="evidence" value="ECO:0007669"/>
    <property type="project" value="TreeGrafter"/>
</dbReference>
<evidence type="ECO:0000256" key="4">
    <source>
        <dbReference type="ARBA" id="ARBA00004496"/>
    </source>
</evidence>
<dbReference type="Gene3D" id="3.30.420.10">
    <property type="entry name" value="Ribonuclease H-like superfamily/Ribonuclease H"/>
    <property type="match status" value="1"/>
</dbReference>
<evidence type="ECO:0000256" key="1">
    <source>
        <dbReference type="ARBA" id="ARBA00000077"/>
    </source>
</evidence>
<accession>A0A6J7IXU2</accession>
<evidence type="ECO:0000256" key="2">
    <source>
        <dbReference type="ARBA" id="ARBA00001936"/>
    </source>
</evidence>
<evidence type="ECO:0000256" key="12">
    <source>
        <dbReference type="ARBA" id="ARBA00022801"/>
    </source>
</evidence>
<keyword evidence="11" id="KW-0255">Endonuclease</keyword>
<protein>
    <recommendedName>
        <fullName evidence="7">Ribonuclease HII</fullName>
        <ecNumber evidence="6">3.1.26.4</ecNumber>
    </recommendedName>
</protein>
<dbReference type="GO" id="GO:0043137">
    <property type="term" value="P:DNA replication, removal of RNA primer"/>
    <property type="evidence" value="ECO:0007669"/>
    <property type="project" value="TreeGrafter"/>
</dbReference>
<dbReference type="Pfam" id="PF01351">
    <property type="entry name" value="RNase_HII"/>
    <property type="match status" value="1"/>
</dbReference>
<dbReference type="EMBL" id="CAFBIZ010000191">
    <property type="protein sequence ID" value="CAB4851743.1"/>
    <property type="molecule type" value="Genomic_DNA"/>
</dbReference>
<feature type="region of interest" description="Disordered" evidence="14">
    <location>
        <begin position="231"/>
        <end position="266"/>
    </location>
</feature>
<comment type="catalytic activity">
    <reaction evidence="1">
        <text>Endonucleolytic cleavage to 5'-phosphomonoester.</text>
        <dbReference type="EC" id="3.1.26.4"/>
    </reaction>
</comment>
<keyword evidence="10" id="KW-0479">Metal-binding</keyword>
<gene>
    <name evidence="16" type="ORF">UFOPK3268_01342</name>
    <name evidence="17" type="ORF">UFOPK3752_00687</name>
</gene>
<comment type="cofactor">
    <cofactor evidence="2">
        <name>Mn(2+)</name>
        <dbReference type="ChEBI" id="CHEBI:29035"/>
    </cofactor>
</comment>
<dbReference type="PROSITE" id="PS51975">
    <property type="entry name" value="RNASE_H_2"/>
    <property type="match status" value="1"/>
</dbReference>
<dbReference type="CDD" id="cd07182">
    <property type="entry name" value="RNase_HII_bacteria_HII_like"/>
    <property type="match status" value="1"/>
</dbReference>
<evidence type="ECO:0000256" key="14">
    <source>
        <dbReference type="SAM" id="MobiDB-lite"/>
    </source>
</evidence>
<dbReference type="GO" id="GO:0046872">
    <property type="term" value="F:metal ion binding"/>
    <property type="evidence" value="ECO:0007669"/>
    <property type="project" value="UniProtKB-KW"/>
</dbReference>
<evidence type="ECO:0000256" key="10">
    <source>
        <dbReference type="ARBA" id="ARBA00022723"/>
    </source>
</evidence>
<dbReference type="InterPro" id="IPR001352">
    <property type="entry name" value="RNase_HII/HIII"/>
</dbReference>
<dbReference type="GO" id="GO:0004523">
    <property type="term" value="F:RNA-DNA hybrid ribonuclease activity"/>
    <property type="evidence" value="ECO:0007669"/>
    <property type="project" value="UniProtKB-EC"/>
</dbReference>
<dbReference type="SUPFAM" id="SSF53098">
    <property type="entry name" value="Ribonuclease H-like"/>
    <property type="match status" value="1"/>
</dbReference>
<dbReference type="EC" id="3.1.26.4" evidence="6"/>
<evidence type="ECO:0000256" key="7">
    <source>
        <dbReference type="ARBA" id="ARBA00019179"/>
    </source>
</evidence>
<organism evidence="17">
    <name type="scientific">freshwater metagenome</name>
    <dbReference type="NCBI Taxonomy" id="449393"/>
    <lineage>
        <taxon>unclassified sequences</taxon>
        <taxon>metagenomes</taxon>
        <taxon>ecological metagenomes</taxon>
    </lineage>
</organism>
<keyword evidence="8" id="KW-0963">Cytoplasm</keyword>
<dbReference type="InterPro" id="IPR012337">
    <property type="entry name" value="RNaseH-like_sf"/>
</dbReference>
<comment type="subcellular location">
    <subcellularLocation>
        <location evidence="4">Cytoplasm</location>
    </subcellularLocation>
</comment>
<feature type="domain" description="RNase H type-2" evidence="15">
    <location>
        <begin position="22"/>
        <end position="241"/>
    </location>
</feature>
<dbReference type="PANTHER" id="PTHR10954:SF18">
    <property type="entry name" value="RIBONUCLEASE HII"/>
    <property type="match status" value="1"/>
</dbReference>
<evidence type="ECO:0000259" key="15">
    <source>
        <dbReference type="PROSITE" id="PS51975"/>
    </source>
</evidence>
<dbReference type="InterPro" id="IPR036397">
    <property type="entry name" value="RNaseH_sf"/>
</dbReference>
<evidence type="ECO:0000256" key="13">
    <source>
        <dbReference type="ARBA" id="ARBA00023211"/>
    </source>
</evidence>
<dbReference type="EMBL" id="CAFBND010000019">
    <property type="protein sequence ID" value="CAB4935162.1"/>
    <property type="molecule type" value="Genomic_DNA"/>
</dbReference>
<evidence type="ECO:0000256" key="5">
    <source>
        <dbReference type="ARBA" id="ARBA00007383"/>
    </source>
</evidence>
<reference evidence="17" key="1">
    <citation type="submission" date="2020-05" db="EMBL/GenBank/DDBJ databases">
        <authorList>
            <person name="Chiriac C."/>
            <person name="Salcher M."/>
            <person name="Ghai R."/>
            <person name="Kavagutti S V."/>
        </authorList>
    </citation>
    <scope>NUCLEOTIDE SEQUENCE</scope>
</reference>
<dbReference type="GO" id="GO:0032299">
    <property type="term" value="C:ribonuclease H2 complex"/>
    <property type="evidence" value="ECO:0007669"/>
    <property type="project" value="TreeGrafter"/>
</dbReference>
<keyword evidence="13" id="KW-0464">Manganese</keyword>
<dbReference type="PANTHER" id="PTHR10954">
    <property type="entry name" value="RIBONUCLEASE H2 SUBUNIT A"/>
    <property type="match status" value="1"/>
</dbReference>
<dbReference type="InterPro" id="IPR024567">
    <property type="entry name" value="RNase_HII/HIII_dom"/>
</dbReference>
<evidence type="ECO:0000313" key="17">
    <source>
        <dbReference type="EMBL" id="CAB4935162.1"/>
    </source>
</evidence>
<dbReference type="AlphaFoldDB" id="A0A6J7IXU2"/>
<evidence type="ECO:0000256" key="8">
    <source>
        <dbReference type="ARBA" id="ARBA00022490"/>
    </source>
</evidence>
<proteinExistence type="inferred from homology"/>
<evidence type="ECO:0000256" key="9">
    <source>
        <dbReference type="ARBA" id="ARBA00022722"/>
    </source>
</evidence>
<keyword evidence="9" id="KW-0540">Nuclease</keyword>
<name>A0A6J7IXU2_9ZZZZ</name>
<evidence type="ECO:0000256" key="6">
    <source>
        <dbReference type="ARBA" id="ARBA00012180"/>
    </source>
</evidence>
<sequence>MSARPEPTLLHERELMRTRGIRWLAAVDEVGRGALGGPVSVGVVLISPDTESAPGGVRDSKLLSAAARERLVPALLAWAPGWAVGHASAAEIDLVGIIGALRLAGERAVASLPHMPDHVLLDGSHDWLTRPAPSLFDGAHESGDPRALPTSTLTVPVNVPVSVLVKADMSCSSVAAASVLAKTTRDAIMVELAGVHPAFGWEQNKGYASPDHLDALRRLGPCEQHRRSWAIPAGPQGAELREDEPRAVIVGPGGSGLGSAGASEGS</sequence>
<dbReference type="NCBIfam" id="NF000595">
    <property type="entry name" value="PRK00015.1-3"/>
    <property type="match status" value="1"/>
</dbReference>
<dbReference type="GO" id="GO:0003723">
    <property type="term" value="F:RNA binding"/>
    <property type="evidence" value="ECO:0007669"/>
    <property type="project" value="InterPro"/>
</dbReference>
<evidence type="ECO:0000256" key="3">
    <source>
        <dbReference type="ARBA" id="ARBA00001946"/>
    </source>
</evidence>
<dbReference type="InterPro" id="IPR022898">
    <property type="entry name" value="RNase_HII"/>
</dbReference>
<comment type="similarity">
    <text evidence="5">Belongs to the RNase HII family.</text>
</comment>
<evidence type="ECO:0000313" key="16">
    <source>
        <dbReference type="EMBL" id="CAB4851743.1"/>
    </source>
</evidence>
<dbReference type="GO" id="GO:0005737">
    <property type="term" value="C:cytoplasm"/>
    <property type="evidence" value="ECO:0007669"/>
    <property type="project" value="UniProtKB-SubCell"/>
</dbReference>
<keyword evidence="12" id="KW-0378">Hydrolase</keyword>